<protein>
    <submittedName>
        <fullName evidence="1">Uncharacterized protein</fullName>
    </submittedName>
</protein>
<dbReference type="EMBL" id="KF900952">
    <property type="protein sequence ID" value="AIF12696.1"/>
    <property type="molecule type" value="Genomic_DNA"/>
</dbReference>
<name>A0A075H833_9ARCH</name>
<sequence>MGLFSKKPAICTVCKKETKHKHKAKKEWYVESPLCGDCYMDKMKESYDSNIKAKCVVCGKQSKITDLWEPRWQWDMKGLLCKTCFDNKEADFKTKKEFCVLCNKKMGFIRYNPKPEWKIKGQLCRVCWDEQKAKNS</sequence>
<organism evidence="1">
    <name type="scientific">uncultured marine thaumarchaeote KM3_57_B01</name>
    <dbReference type="NCBI Taxonomy" id="1456205"/>
    <lineage>
        <taxon>Archaea</taxon>
        <taxon>Nitrososphaerota</taxon>
        <taxon>environmental samples</taxon>
    </lineage>
</organism>
<reference evidence="1" key="1">
    <citation type="journal article" date="2014" name="Genome Biol. Evol.">
        <title>Pangenome evidence for extensive interdomain horizontal transfer affecting lineage core and shell genes in uncultured planktonic thaumarchaeota and euryarchaeota.</title>
        <authorList>
            <person name="Deschamps P."/>
            <person name="Zivanovic Y."/>
            <person name="Moreira D."/>
            <person name="Rodriguez-Valera F."/>
            <person name="Lopez-Garcia P."/>
        </authorList>
    </citation>
    <scope>NUCLEOTIDE SEQUENCE</scope>
</reference>
<dbReference type="AlphaFoldDB" id="A0A075H833"/>
<accession>A0A075H833</accession>
<proteinExistence type="predicted"/>
<evidence type="ECO:0000313" key="1">
    <source>
        <dbReference type="EMBL" id="AIF12696.1"/>
    </source>
</evidence>